<accession>A0A418WFY6</accession>
<evidence type="ECO:0000313" key="4">
    <source>
        <dbReference type="EMBL" id="RJF88944.1"/>
    </source>
</evidence>
<dbReference type="PIRSF" id="PIRSF026508">
    <property type="entry name" value="TelA"/>
    <property type="match status" value="1"/>
</dbReference>
<dbReference type="OrthoDB" id="9768858at2"/>
<feature type="coiled-coil region" evidence="3">
    <location>
        <begin position="204"/>
        <end position="231"/>
    </location>
</feature>
<dbReference type="RefSeq" id="WP_119779973.1">
    <property type="nucleotide sequence ID" value="NZ_QYUK01000011.1"/>
</dbReference>
<protein>
    <submittedName>
        <fullName evidence="4">Toxic anion resistance protein</fullName>
    </submittedName>
</protein>
<dbReference type="PANTHER" id="PTHR38432">
    <property type="entry name" value="TELA-LIKE PROTEIN SAOUHSC_01408"/>
    <property type="match status" value="1"/>
</dbReference>
<comment type="similarity">
    <text evidence="1 2">Belongs to the TelA family.</text>
</comment>
<dbReference type="Proteomes" id="UP000284605">
    <property type="component" value="Unassembled WGS sequence"/>
</dbReference>
<sequence>MSTTAIVTQPTKNIELAQAELSRSASPVVPLDDGEVKAVAEIKSGINIADSAAVLQYGARVQNGIADFADSVLKTVAAKDSGEVGETLSDLLMKVKGLDAESLAKTPGFLGRLFGSARREVEKFLGRYEKVSSQIDRIVLQLEQTKDQLLRDVVMLDMLFEKNLENFRALNLHIRAGEELIAETRAAVLPDLEKAAADPDPTMAQIAAQKLNDARQALDRFEKKLQDLRLSKTVTLQTMPQIRLIQGNDTVLVEKIQSSVLNTIPIWKNQMVIGISIARQQGALALQREVTDTTNAMLKKNAELLKQGSIDVAREAERGIVDIGTLQQVNRDLISTIDEVLKIQAEGRTKRKQAETELVTIENELKARLARG</sequence>
<organism evidence="4 5">
    <name type="scientific">Oleomonas cavernae</name>
    <dbReference type="NCBI Taxonomy" id="2320859"/>
    <lineage>
        <taxon>Bacteria</taxon>
        <taxon>Pseudomonadati</taxon>
        <taxon>Pseudomonadota</taxon>
        <taxon>Alphaproteobacteria</taxon>
        <taxon>Acetobacterales</taxon>
        <taxon>Acetobacteraceae</taxon>
        <taxon>Oleomonas</taxon>
    </lineage>
</organism>
<name>A0A418WFY6_9PROT</name>
<proteinExistence type="inferred from homology"/>
<keyword evidence="5" id="KW-1185">Reference proteome</keyword>
<keyword evidence="3" id="KW-0175">Coiled coil</keyword>
<dbReference type="InterPro" id="IPR008863">
    <property type="entry name" value="Toxic_anion-R_TelA"/>
</dbReference>
<evidence type="ECO:0000256" key="1">
    <source>
        <dbReference type="ARBA" id="ARBA00005541"/>
    </source>
</evidence>
<evidence type="ECO:0000313" key="5">
    <source>
        <dbReference type="Proteomes" id="UP000284605"/>
    </source>
</evidence>
<comment type="caution">
    <text evidence="4">The sequence shown here is derived from an EMBL/GenBank/DDBJ whole genome shotgun (WGS) entry which is preliminary data.</text>
</comment>
<dbReference type="PANTHER" id="PTHR38432:SF1">
    <property type="entry name" value="TELA-LIKE PROTEIN SAOUHSC_01408"/>
    <property type="match status" value="1"/>
</dbReference>
<gene>
    <name evidence="4" type="ORF">D3874_19815</name>
</gene>
<dbReference type="EMBL" id="QYUK01000011">
    <property type="protein sequence ID" value="RJF88944.1"/>
    <property type="molecule type" value="Genomic_DNA"/>
</dbReference>
<evidence type="ECO:0000256" key="2">
    <source>
        <dbReference type="PIRNR" id="PIRNR026508"/>
    </source>
</evidence>
<dbReference type="AlphaFoldDB" id="A0A418WFY6"/>
<dbReference type="Pfam" id="PF05816">
    <property type="entry name" value="TelA"/>
    <property type="match status" value="1"/>
</dbReference>
<evidence type="ECO:0000256" key="3">
    <source>
        <dbReference type="SAM" id="Coils"/>
    </source>
</evidence>
<reference evidence="4 5" key="1">
    <citation type="submission" date="2018-09" db="EMBL/GenBank/DDBJ databases">
        <authorList>
            <person name="Zhu H."/>
        </authorList>
    </citation>
    <scope>NUCLEOTIDE SEQUENCE [LARGE SCALE GENOMIC DNA]</scope>
    <source>
        <strain evidence="4 5">K1W22B-8</strain>
    </source>
</reference>